<gene>
    <name evidence="4" type="ORF">EJ03DRAFT_352631</name>
</gene>
<sequence length="338" mass="37377">MASPHPLRTASQDSTDGIRKRVCKACDRCRLKKSKCDGAHPCSRCKADNAICVFGERKKSHDKVYPKGYVEMLEQQQGQLVSGLQEMYRRLMAAKAWEGGALAETNGNPLTHDILSALNLLEAKHDGSGEMEPFEEDCEKLQSKLLAEGAGYVQRRGSFSSDSDHSQHGQHQRPARRLSPPVAKPSMFRDGFTFGGSGGSTPLSRSPVPHSRPSSTFHQPPAHPSPMPQSTPLTHTDPQFYRAEWAPPDMATPEHMMRPKFAVQSPDIQQNIGSFNEAYESGAYFDTSNFGGLPITSYPQQHMHGAYGTSMPVQHDWMGAESMDLEFSKYIQPLEVAT</sequence>
<feature type="domain" description="Zn(2)-C6 fungal-type" evidence="3">
    <location>
        <begin position="25"/>
        <end position="54"/>
    </location>
</feature>
<dbReference type="Proteomes" id="UP000799436">
    <property type="component" value="Unassembled WGS sequence"/>
</dbReference>
<dbReference type="Gene3D" id="4.10.240.10">
    <property type="entry name" value="Zn(2)-C6 fungal-type DNA-binding domain"/>
    <property type="match status" value="1"/>
</dbReference>
<dbReference type="InterPro" id="IPR001138">
    <property type="entry name" value="Zn2Cys6_DnaBD"/>
</dbReference>
<dbReference type="InterPro" id="IPR036864">
    <property type="entry name" value="Zn2-C6_fun-type_DNA-bd_sf"/>
</dbReference>
<evidence type="ECO:0000256" key="2">
    <source>
        <dbReference type="SAM" id="MobiDB-lite"/>
    </source>
</evidence>
<dbReference type="CDD" id="cd00067">
    <property type="entry name" value="GAL4"/>
    <property type="match status" value="1"/>
</dbReference>
<evidence type="ECO:0000256" key="1">
    <source>
        <dbReference type="ARBA" id="ARBA00023242"/>
    </source>
</evidence>
<evidence type="ECO:0000313" key="5">
    <source>
        <dbReference type="Proteomes" id="UP000799436"/>
    </source>
</evidence>
<keyword evidence="5" id="KW-1185">Reference proteome</keyword>
<dbReference type="GO" id="GO:0008270">
    <property type="term" value="F:zinc ion binding"/>
    <property type="evidence" value="ECO:0007669"/>
    <property type="project" value="InterPro"/>
</dbReference>
<reference evidence="4" key="1">
    <citation type="journal article" date="2020" name="Stud. Mycol.">
        <title>101 Dothideomycetes genomes: a test case for predicting lifestyles and emergence of pathogens.</title>
        <authorList>
            <person name="Haridas S."/>
            <person name="Albert R."/>
            <person name="Binder M."/>
            <person name="Bloem J."/>
            <person name="Labutti K."/>
            <person name="Salamov A."/>
            <person name="Andreopoulos B."/>
            <person name="Baker S."/>
            <person name="Barry K."/>
            <person name="Bills G."/>
            <person name="Bluhm B."/>
            <person name="Cannon C."/>
            <person name="Castanera R."/>
            <person name="Culley D."/>
            <person name="Daum C."/>
            <person name="Ezra D."/>
            <person name="Gonzalez J."/>
            <person name="Henrissat B."/>
            <person name="Kuo A."/>
            <person name="Liang C."/>
            <person name="Lipzen A."/>
            <person name="Lutzoni F."/>
            <person name="Magnuson J."/>
            <person name="Mondo S."/>
            <person name="Nolan M."/>
            <person name="Ohm R."/>
            <person name="Pangilinan J."/>
            <person name="Park H.-J."/>
            <person name="Ramirez L."/>
            <person name="Alfaro M."/>
            <person name="Sun H."/>
            <person name="Tritt A."/>
            <person name="Yoshinaga Y."/>
            <person name="Zwiers L.-H."/>
            <person name="Turgeon B."/>
            <person name="Goodwin S."/>
            <person name="Spatafora J."/>
            <person name="Crous P."/>
            <person name="Grigoriev I."/>
        </authorList>
    </citation>
    <scope>NUCLEOTIDE SEQUENCE</scope>
    <source>
        <strain evidence="4">CBS 116005</strain>
    </source>
</reference>
<feature type="compositionally biased region" description="Low complexity" evidence="2">
    <location>
        <begin position="200"/>
        <end position="215"/>
    </location>
</feature>
<dbReference type="EMBL" id="ML995850">
    <property type="protein sequence ID" value="KAF2767871.1"/>
    <property type="molecule type" value="Genomic_DNA"/>
</dbReference>
<dbReference type="PROSITE" id="PS50048">
    <property type="entry name" value="ZN2_CY6_FUNGAL_2"/>
    <property type="match status" value="1"/>
</dbReference>
<dbReference type="AlphaFoldDB" id="A0A6G1L4L9"/>
<organism evidence="4 5">
    <name type="scientific">Teratosphaeria nubilosa</name>
    <dbReference type="NCBI Taxonomy" id="161662"/>
    <lineage>
        <taxon>Eukaryota</taxon>
        <taxon>Fungi</taxon>
        <taxon>Dikarya</taxon>
        <taxon>Ascomycota</taxon>
        <taxon>Pezizomycotina</taxon>
        <taxon>Dothideomycetes</taxon>
        <taxon>Dothideomycetidae</taxon>
        <taxon>Mycosphaerellales</taxon>
        <taxon>Teratosphaeriaceae</taxon>
        <taxon>Teratosphaeria</taxon>
    </lineage>
</organism>
<dbReference type="PROSITE" id="PS00463">
    <property type="entry name" value="ZN2_CY6_FUNGAL_1"/>
    <property type="match status" value="1"/>
</dbReference>
<name>A0A6G1L4L9_9PEZI</name>
<dbReference type="InterPro" id="IPR052783">
    <property type="entry name" value="Metabolic/Drug-Res_Regulator"/>
</dbReference>
<dbReference type="SMART" id="SM00066">
    <property type="entry name" value="GAL4"/>
    <property type="match status" value="1"/>
</dbReference>
<evidence type="ECO:0000313" key="4">
    <source>
        <dbReference type="EMBL" id="KAF2767871.1"/>
    </source>
</evidence>
<dbReference type="PANTHER" id="PTHR47655">
    <property type="entry name" value="QUINIC ACID UTILIZATION ACTIVATOR"/>
    <property type="match status" value="1"/>
</dbReference>
<proteinExistence type="predicted"/>
<accession>A0A6G1L4L9</accession>
<evidence type="ECO:0000259" key="3">
    <source>
        <dbReference type="PROSITE" id="PS50048"/>
    </source>
</evidence>
<dbReference type="GO" id="GO:0000981">
    <property type="term" value="F:DNA-binding transcription factor activity, RNA polymerase II-specific"/>
    <property type="evidence" value="ECO:0007669"/>
    <property type="project" value="InterPro"/>
</dbReference>
<dbReference type="PANTHER" id="PTHR47655:SF3">
    <property type="entry name" value="ZN(II)2CYS6 TRANSCRIPTION FACTOR (EUROFUNG)"/>
    <property type="match status" value="1"/>
</dbReference>
<protein>
    <recommendedName>
        <fullName evidence="3">Zn(2)-C6 fungal-type domain-containing protein</fullName>
    </recommendedName>
</protein>
<dbReference type="SUPFAM" id="SSF57701">
    <property type="entry name" value="Zn2/Cys6 DNA-binding domain"/>
    <property type="match status" value="1"/>
</dbReference>
<keyword evidence="1" id="KW-0539">Nucleus</keyword>
<dbReference type="Pfam" id="PF00172">
    <property type="entry name" value="Zn_clus"/>
    <property type="match status" value="1"/>
</dbReference>
<dbReference type="FunFam" id="4.10.240.10:FF:000013">
    <property type="entry name" value="C6 transcription factor, putative"/>
    <property type="match status" value="1"/>
</dbReference>
<feature type="region of interest" description="Disordered" evidence="2">
    <location>
        <begin position="156"/>
        <end position="236"/>
    </location>
</feature>
<dbReference type="OrthoDB" id="4151048at2759"/>